<feature type="transmembrane region" description="Helical" evidence="1">
    <location>
        <begin position="356"/>
        <end position="377"/>
    </location>
</feature>
<dbReference type="InterPro" id="IPR018677">
    <property type="entry name" value="DUF2157"/>
</dbReference>
<feature type="transmembrane region" description="Helical" evidence="1">
    <location>
        <begin position="231"/>
        <end position="252"/>
    </location>
</feature>
<feature type="transmembrane region" description="Helical" evidence="1">
    <location>
        <begin position="43"/>
        <end position="67"/>
    </location>
</feature>
<feature type="transmembrane region" description="Helical" evidence="1">
    <location>
        <begin position="79"/>
        <end position="98"/>
    </location>
</feature>
<gene>
    <name evidence="3" type="ORF">FLSS-21_0018</name>
</gene>
<feature type="transmembrane region" description="Helical" evidence="1">
    <location>
        <begin position="160"/>
        <end position="176"/>
    </location>
</feature>
<evidence type="ECO:0000259" key="2">
    <source>
        <dbReference type="Pfam" id="PF09925"/>
    </source>
</evidence>
<reference evidence="3" key="1">
    <citation type="journal article" date="2013" name="Syst. Appl. Microbiol.">
        <title>New insights into the archaeal diversity of a hypersaline microbial mat obtained by a metagenomic approach.</title>
        <authorList>
            <person name="Lopez-Lopez A."/>
            <person name="Richter M."/>
            <person name="Pena A."/>
            <person name="Tamames J."/>
            <person name="Rossello-Mora R."/>
        </authorList>
    </citation>
    <scope>NUCLEOTIDE SEQUENCE</scope>
</reference>
<feature type="transmembrane region" description="Helical" evidence="1">
    <location>
        <begin position="264"/>
        <end position="284"/>
    </location>
</feature>
<sequence length="439" mass="47265">MENRHIKWLYKQLPQLEARGVITADTAESIRRHYAQQDRQPKVGVALVVCGVLGALLIGGGIILLLAHNWQELARPGRTVVAIAPLVVAHILAFWSTATGRNNIAWREGVAIFMTLSVAASIAIIGQTYNVPGNLASYLLTWMLLTAPVVYLLRAVGTCVMYLAGITGWAVSAQVFGGQALLFWVLLALILPFVWMVSRNRYTTGTALVGWALSICVCIAAGVTMERVVPGLWIVVYASLFAIFYLVGGYWFADAPSDWQRPYFVTGAGGIAGLSLLFTFAMPWENIGWHSFRHAPGIFETAAVFDYAAAVVLPAAAIALLVTAVRRGEAGRLLYGVMPLLAISGFLAGLRGWAPVWQMAVFNLYMFVLGAGTIAAGIGKNRMAIVNGGMVVLSALILVRFFDSDLGLAARGMAFIAIGIGFLAVNTILVRKQKKGVHA</sequence>
<proteinExistence type="predicted"/>
<dbReference type="AlphaFoldDB" id="M1QBB9"/>
<name>M1QBB9_9ZZZZ</name>
<keyword evidence="1" id="KW-1133">Transmembrane helix</keyword>
<evidence type="ECO:0000256" key="1">
    <source>
        <dbReference type="SAM" id="Phobius"/>
    </source>
</evidence>
<feature type="transmembrane region" description="Helical" evidence="1">
    <location>
        <begin position="304"/>
        <end position="325"/>
    </location>
</feature>
<keyword evidence="1" id="KW-0812">Transmembrane</keyword>
<organism evidence="3">
    <name type="scientific">uncultured organism</name>
    <dbReference type="NCBI Taxonomy" id="155900"/>
    <lineage>
        <taxon>unclassified sequences</taxon>
        <taxon>environmental samples</taxon>
    </lineage>
</organism>
<feature type="transmembrane region" description="Helical" evidence="1">
    <location>
        <begin position="408"/>
        <end position="430"/>
    </location>
</feature>
<feature type="transmembrane region" description="Helical" evidence="1">
    <location>
        <begin position="205"/>
        <end position="225"/>
    </location>
</feature>
<keyword evidence="1" id="KW-0472">Membrane</keyword>
<feature type="transmembrane region" description="Helical" evidence="1">
    <location>
        <begin position="182"/>
        <end position="198"/>
    </location>
</feature>
<feature type="domain" description="DUF2157" evidence="2">
    <location>
        <begin position="15"/>
        <end position="155"/>
    </location>
</feature>
<dbReference type="EMBL" id="JX684087">
    <property type="protein sequence ID" value="AGF93293.1"/>
    <property type="molecule type" value="Genomic_DNA"/>
</dbReference>
<protein>
    <recommendedName>
        <fullName evidence="2">DUF2157 domain-containing protein</fullName>
    </recommendedName>
</protein>
<evidence type="ECO:0000313" key="3">
    <source>
        <dbReference type="EMBL" id="AGF93293.1"/>
    </source>
</evidence>
<accession>M1QBB9</accession>
<feature type="transmembrane region" description="Helical" evidence="1">
    <location>
        <begin position="384"/>
        <end position="402"/>
    </location>
</feature>
<feature type="transmembrane region" description="Helical" evidence="1">
    <location>
        <begin position="110"/>
        <end position="129"/>
    </location>
</feature>
<dbReference type="Pfam" id="PF09925">
    <property type="entry name" value="DUF2157"/>
    <property type="match status" value="1"/>
</dbReference>